<dbReference type="AlphaFoldDB" id="A0A6J4IVT4"/>
<evidence type="ECO:0000256" key="3">
    <source>
        <dbReference type="ARBA" id="ARBA00022801"/>
    </source>
</evidence>
<dbReference type="EMBL" id="CADCTA010000100">
    <property type="protein sequence ID" value="CAA9263061.1"/>
    <property type="molecule type" value="Genomic_DNA"/>
</dbReference>
<organism evidence="5">
    <name type="scientific">uncultured Chthoniobacterales bacterium</name>
    <dbReference type="NCBI Taxonomy" id="1836801"/>
    <lineage>
        <taxon>Bacteria</taxon>
        <taxon>Pseudomonadati</taxon>
        <taxon>Verrucomicrobiota</taxon>
        <taxon>Spartobacteria</taxon>
        <taxon>Chthoniobacterales</taxon>
        <taxon>environmental samples</taxon>
    </lineage>
</organism>
<evidence type="ECO:0000256" key="2">
    <source>
        <dbReference type="ARBA" id="ARBA00022723"/>
    </source>
</evidence>
<feature type="domain" description="Peptidase M20 dimerisation" evidence="4">
    <location>
        <begin position="183"/>
        <end position="343"/>
    </location>
</feature>
<dbReference type="GO" id="GO:0046872">
    <property type="term" value="F:metal ion binding"/>
    <property type="evidence" value="ECO:0007669"/>
    <property type="project" value="UniProtKB-KW"/>
</dbReference>
<dbReference type="NCBIfam" id="NF006579">
    <property type="entry name" value="PRK09104.1"/>
    <property type="match status" value="1"/>
</dbReference>
<keyword evidence="3" id="KW-0378">Hydrolase</keyword>
<evidence type="ECO:0000313" key="5">
    <source>
        <dbReference type="EMBL" id="CAA9263061.1"/>
    </source>
</evidence>
<dbReference type="Pfam" id="PF01546">
    <property type="entry name" value="Peptidase_M20"/>
    <property type="match status" value="1"/>
</dbReference>
<dbReference type="InterPro" id="IPR002933">
    <property type="entry name" value="Peptidase_M20"/>
</dbReference>
<dbReference type="PANTHER" id="PTHR43270:SF12">
    <property type="entry name" value="SUCCINYL-DIAMINOPIMELATE DESUCCINYLASE"/>
    <property type="match status" value="1"/>
</dbReference>
<dbReference type="GO" id="GO:0006508">
    <property type="term" value="P:proteolysis"/>
    <property type="evidence" value="ECO:0007669"/>
    <property type="project" value="UniProtKB-KW"/>
</dbReference>
<keyword evidence="2" id="KW-0479">Metal-binding</keyword>
<dbReference type="InterPro" id="IPR051458">
    <property type="entry name" value="Cyt/Met_Dipeptidase"/>
</dbReference>
<dbReference type="SUPFAM" id="SSF53187">
    <property type="entry name" value="Zn-dependent exopeptidases"/>
    <property type="match status" value="1"/>
</dbReference>
<dbReference type="NCBIfam" id="NF006053">
    <property type="entry name" value="PRK08201.1"/>
    <property type="match status" value="1"/>
</dbReference>
<reference evidence="5" key="1">
    <citation type="submission" date="2020-02" db="EMBL/GenBank/DDBJ databases">
        <authorList>
            <person name="Meier V. D."/>
        </authorList>
    </citation>
    <scope>NUCLEOTIDE SEQUENCE</scope>
    <source>
        <strain evidence="5">AVDCRST_MAG42</strain>
    </source>
</reference>
<proteinExistence type="predicted"/>
<dbReference type="Pfam" id="PF07687">
    <property type="entry name" value="M20_dimer"/>
    <property type="match status" value="1"/>
</dbReference>
<evidence type="ECO:0000256" key="1">
    <source>
        <dbReference type="ARBA" id="ARBA00022670"/>
    </source>
</evidence>
<dbReference type="Gene3D" id="3.40.630.10">
    <property type="entry name" value="Zn peptidases"/>
    <property type="match status" value="1"/>
</dbReference>
<dbReference type="NCBIfam" id="NF005914">
    <property type="entry name" value="PRK07907.1"/>
    <property type="match status" value="1"/>
</dbReference>
<dbReference type="InterPro" id="IPR011650">
    <property type="entry name" value="Peptidase_M20_dimer"/>
</dbReference>
<evidence type="ECO:0000259" key="4">
    <source>
        <dbReference type="Pfam" id="PF07687"/>
    </source>
</evidence>
<dbReference type="PANTHER" id="PTHR43270">
    <property type="entry name" value="BETA-ALA-HIS DIPEPTIDASE"/>
    <property type="match status" value="1"/>
</dbReference>
<sequence>MRASHLEDYYQFLRFPSVSTDEAHTDDVAHCAHWLVEKLTAVGLEAKLMPTPGHPVVWAKNKHQPGRKTVMIYGHYDVQPPDPLDLWDSPPFDPVLKNGYVFARGSTDNKGQILAHILGVQETIERDGELPVNLHFIIEGEEEIGSGNLGNFLTQNLEALRCDVVVVSDTGMVARGVPTLSYGLRGVTALEVKITGSKMDLHSGMFGGAVANPITALTQLLATLHDKEGRIAIEGFYDKVKPLEDWEREAWRKLPLDGDKEILGETGSPDLYGEKGYSTLERLWARPTAEINGIGGGYQGPGTKTVIASHAMAKLTFRLVPNQDGPEILELAKKHLRKHLPAGVTMEITDGHSGPWYLTDPHSSVGQAAQRALRDAFSGAEPALIREGGSIPITSQFRTILGVETLLLGLALADCRAHSPNENFPLENFDAGIRLNKAILQELAK</sequence>
<gene>
    <name evidence="5" type="ORF">AVDCRST_MAG42-2835</name>
</gene>
<accession>A0A6J4IVT4</accession>
<keyword evidence="1" id="KW-0645">Protease</keyword>
<dbReference type="Gene3D" id="3.30.70.360">
    <property type="match status" value="1"/>
</dbReference>
<name>A0A6J4IVT4_9BACT</name>
<dbReference type="GO" id="GO:0008233">
    <property type="term" value="F:peptidase activity"/>
    <property type="evidence" value="ECO:0007669"/>
    <property type="project" value="UniProtKB-KW"/>
</dbReference>
<protein>
    <submittedName>
        <fullName evidence="5">Acetylornithine deacetylase/Succinyl-diaminopimelate desuccinylase and related deacylases</fullName>
    </submittedName>
</protein>